<dbReference type="PANTHER" id="PTHR30373">
    <property type="entry name" value="UPF0603 PROTEIN YGCG"/>
    <property type="match status" value="1"/>
</dbReference>
<accession>A0A1H2T3A2</accession>
<evidence type="ECO:0000256" key="1">
    <source>
        <dbReference type="SAM" id="Phobius"/>
    </source>
</evidence>
<sequence length="265" mass="28095">MKNNIKFITVIVSLILSVQVSFGQDFIPKKPKFIPAVVDSVGLLSASQKAGLEHKLEVYSDSTSTEVFLMIVKDTRGEEIKYYAAQLGYKWGIGQKGLDNGIIILLAEGDRKIAIETGYGIEHKLTDALSRRIIENEIIPEFKNGDYFGGLDKGTDAIFEVLNGTYKKNNTKENESGFPFILIVIIIFILIIIFSRKNRGNGGSGGRGFRRNTATDILETIILSGAGRSSGGGFGSGGFGGGSSGGFGGFGGGGSFGGGGASGSW</sequence>
<keyword evidence="1" id="KW-0472">Membrane</keyword>
<proteinExistence type="predicted"/>
<organism evidence="3 4">
    <name type="scientific">Lutibacter oricola</name>
    <dbReference type="NCBI Taxonomy" id="762486"/>
    <lineage>
        <taxon>Bacteria</taxon>
        <taxon>Pseudomonadati</taxon>
        <taxon>Bacteroidota</taxon>
        <taxon>Flavobacteriia</taxon>
        <taxon>Flavobacteriales</taxon>
        <taxon>Flavobacteriaceae</taxon>
        <taxon>Lutibacter</taxon>
    </lineage>
</organism>
<protein>
    <recommendedName>
        <fullName evidence="2">TPM domain-containing protein</fullName>
    </recommendedName>
</protein>
<reference evidence="3 4" key="1">
    <citation type="submission" date="2016-10" db="EMBL/GenBank/DDBJ databases">
        <authorList>
            <person name="de Groot N.N."/>
        </authorList>
    </citation>
    <scope>NUCLEOTIDE SEQUENCE [LARGE SCALE GENOMIC DNA]</scope>
    <source>
        <strain evidence="3 4">DSM 24956</strain>
    </source>
</reference>
<dbReference type="PANTHER" id="PTHR30373:SF2">
    <property type="entry name" value="UPF0603 PROTEIN YGCG"/>
    <property type="match status" value="1"/>
</dbReference>
<feature type="domain" description="TPM" evidence="2">
    <location>
        <begin position="37"/>
        <end position="160"/>
    </location>
</feature>
<name>A0A1H2T3A2_9FLAO</name>
<evidence type="ECO:0000313" key="4">
    <source>
        <dbReference type="Proteomes" id="UP000199595"/>
    </source>
</evidence>
<keyword evidence="4" id="KW-1185">Reference proteome</keyword>
<evidence type="ECO:0000313" key="3">
    <source>
        <dbReference type="EMBL" id="SDW38423.1"/>
    </source>
</evidence>
<dbReference type="Gene3D" id="3.10.310.50">
    <property type="match status" value="1"/>
</dbReference>
<dbReference type="STRING" id="762486.SAMN05444411_101613"/>
<gene>
    <name evidence="3" type="ORF">SAMN05444411_101613</name>
</gene>
<dbReference type="RefSeq" id="WP_090119564.1">
    <property type="nucleotide sequence ID" value="NZ_FNNJ01000001.1"/>
</dbReference>
<dbReference type="Proteomes" id="UP000199595">
    <property type="component" value="Unassembled WGS sequence"/>
</dbReference>
<keyword evidence="1" id="KW-1133">Transmembrane helix</keyword>
<keyword evidence="1" id="KW-0812">Transmembrane</keyword>
<dbReference type="InterPro" id="IPR007621">
    <property type="entry name" value="TPM_dom"/>
</dbReference>
<dbReference type="EMBL" id="FNNJ01000001">
    <property type="protein sequence ID" value="SDW38423.1"/>
    <property type="molecule type" value="Genomic_DNA"/>
</dbReference>
<dbReference type="OrthoDB" id="9810918at2"/>
<evidence type="ECO:0000259" key="2">
    <source>
        <dbReference type="Pfam" id="PF04536"/>
    </source>
</evidence>
<dbReference type="Pfam" id="PF04536">
    <property type="entry name" value="TPM_phosphatase"/>
    <property type="match status" value="1"/>
</dbReference>
<feature type="transmembrane region" description="Helical" evidence="1">
    <location>
        <begin position="177"/>
        <end position="194"/>
    </location>
</feature>
<dbReference type="AlphaFoldDB" id="A0A1H2T3A2"/>